<evidence type="ECO:0000313" key="2">
    <source>
        <dbReference type="EMBL" id="GAV19804.1"/>
    </source>
</evidence>
<dbReference type="InterPro" id="IPR000595">
    <property type="entry name" value="cNMP-bd_dom"/>
</dbReference>
<gene>
    <name evidence="2" type="ORF">MMIC_P0762</name>
</gene>
<protein>
    <submittedName>
        <fullName evidence="2">CRP/FNR family transcriptional regulator, cyclic AMP receptor protein</fullName>
    </submittedName>
</protein>
<dbReference type="InterPro" id="IPR014710">
    <property type="entry name" value="RmlC-like_jellyroll"/>
</dbReference>
<dbReference type="GO" id="GO:0098855">
    <property type="term" value="C:HCN channel complex"/>
    <property type="evidence" value="ECO:0007669"/>
    <property type="project" value="TreeGrafter"/>
</dbReference>
<dbReference type="GO" id="GO:0035725">
    <property type="term" value="P:sodium ion transmembrane transport"/>
    <property type="evidence" value="ECO:0007669"/>
    <property type="project" value="TreeGrafter"/>
</dbReference>
<feature type="domain" description="Cyclic nucleotide-binding" evidence="1">
    <location>
        <begin position="14"/>
        <end position="115"/>
    </location>
</feature>
<evidence type="ECO:0000259" key="1">
    <source>
        <dbReference type="PROSITE" id="PS50042"/>
    </source>
</evidence>
<dbReference type="Pfam" id="PF00027">
    <property type="entry name" value="cNMP_binding"/>
    <property type="match status" value="1"/>
</dbReference>
<evidence type="ECO:0000313" key="3">
    <source>
        <dbReference type="Proteomes" id="UP000231632"/>
    </source>
</evidence>
<accession>A0A1L8CLM3</accession>
<dbReference type="RefSeq" id="WP_072659128.1">
    <property type="nucleotide sequence ID" value="NZ_BDFD01000004.1"/>
</dbReference>
<dbReference type="Proteomes" id="UP000231632">
    <property type="component" value="Unassembled WGS sequence"/>
</dbReference>
<dbReference type="PANTHER" id="PTHR45689">
    <property type="entry name" value="I[[H]] CHANNEL, ISOFORM E"/>
    <property type="match status" value="1"/>
</dbReference>
<organism evidence="2 3">
    <name type="scientific">Mariprofundus micogutta</name>
    <dbReference type="NCBI Taxonomy" id="1921010"/>
    <lineage>
        <taxon>Bacteria</taxon>
        <taxon>Pseudomonadati</taxon>
        <taxon>Pseudomonadota</taxon>
        <taxon>Candidatius Mariprofundia</taxon>
        <taxon>Mariprofundales</taxon>
        <taxon>Mariprofundaceae</taxon>
        <taxon>Mariprofundus</taxon>
    </lineage>
</organism>
<dbReference type="SMART" id="SM00100">
    <property type="entry name" value="cNMP"/>
    <property type="match status" value="1"/>
</dbReference>
<name>A0A1L8CLM3_9PROT</name>
<dbReference type="AlphaFoldDB" id="A0A1L8CLM3"/>
<comment type="caution">
    <text evidence="2">The sequence shown here is derived from an EMBL/GenBank/DDBJ whole genome shotgun (WGS) entry which is preliminary data.</text>
</comment>
<dbReference type="PROSITE" id="PS50042">
    <property type="entry name" value="CNMP_BINDING_3"/>
    <property type="match status" value="1"/>
</dbReference>
<proteinExistence type="predicted"/>
<keyword evidence="2" id="KW-0675">Receptor</keyword>
<dbReference type="InterPro" id="IPR051413">
    <property type="entry name" value="K/Na_HCN_channel"/>
</dbReference>
<dbReference type="GO" id="GO:0005249">
    <property type="term" value="F:voltage-gated potassium channel activity"/>
    <property type="evidence" value="ECO:0007669"/>
    <property type="project" value="TreeGrafter"/>
</dbReference>
<dbReference type="CDD" id="cd00038">
    <property type="entry name" value="CAP_ED"/>
    <property type="match status" value="1"/>
</dbReference>
<dbReference type="EMBL" id="BDFD01000004">
    <property type="protein sequence ID" value="GAV19804.1"/>
    <property type="molecule type" value="Genomic_DNA"/>
</dbReference>
<sequence length="154" mass="17383">MNSIQRSLLHTMPVFGGISEPALDFLLQLADIRTVSSGDYFFHEGDNAASMFVMLDGRVAVLKNRDGEALQIKELNQGDCFGEMALLDLYPRSCSVKAVSECQVIEISQHCLFKLYQHDLEQFTIIQMNIGREISRRLRLTGEQLFHSEGVEAK</sequence>
<dbReference type="PANTHER" id="PTHR45689:SF5">
    <property type="entry name" value="I[[H]] CHANNEL, ISOFORM E"/>
    <property type="match status" value="1"/>
</dbReference>
<keyword evidence="3" id="KW-1185">Reference proteome</keyword>
<dbReference type="SUPFAM" id="SSF51206">
    <property type="entry name" value="cAMP-binding domain-like"/>
    <property type="match status" value="1"/>
</dbReference>
<dbReference type="Gene3D" id="2.60.120.10">
    <property type="entry name" value="Jelly Rolls"/>
    <property type="match status" value="1"/>
</dbReference>
<dbReference type="GO" id="GO:0003254">
    <property type="term" value="P:regulation of membrane depolarization"/>
    <property type="evidence" value="ECO:0007669"/>
    <property type="project" value="TreeGrafter"/>
</dbReference>
<dbReference type="OrthoDB" id="9810708at2"/>
<dbReference type="STRING" id="1921010.MMIC_P0762"/>
<dbReference type="InterPro" id="IPR018490">
    <property type="entry name" value="cNMP-bd_dom_sf"/>
</dbReference>
<reference evidence="2 3" key="1">
    <citation type="journal article" date="2017" name="Arch. Microbiol.">
        <title>Mariprofundus micogutta sp. nov., a novel iron-oxidizing zetaproteobacterium isolated from a deep-sea hydrothermal field at the Bayonnaise knoll of the Izu-Ogasawara arc, and a description of Mariprofundales ord. nov. and Zetaproteobacteria classis nov.</title>
        <authorList>
            <person name="Makita H."/>
            <person name="Tanaka E."/>
            <person name="Mitsunobu S."/>
            <person name="Miyazaki M."/>
            <person name="Nunoura T."/>
            <person name="Uematsu K."/>
            <person name="Takaki Y."/>
            <person name="Nishi S."/>
            <person name="Shimamura S."/>
            <person name="Takai K."/>
        </authorList>
    </citation>
    <scope>NUCLEOTIDE SEQUENCE [LARGE SCALE GENOMIC DNA]</scope>
    <source>
        <strain evidence="2 3">ET2</strain>
    </source>
</reference>